<evidence type="ECO:0000256" key="1">
    <source>
        <dbReference type="ARBA" id="ARBA00004141"/>
    </source>
</evidence>
<evidence type="ECO:0000256" key="3">
    <source>
        <dbReference type="ARBA" id="ARBA00022989"/>
    </source>
</evidence>
<evidence type="ECO:0000256" key="4">
    <source>
        <dbReference type="ARBA" id="ARBA00023136"/>
    </source>
</evidence>
<dbReference type="InterPro" id="IPR018499">
    <property type="entry name" value="Tetraspanin/Peripherin"/>
</dbReference>
<organism evidence="6 7">
    <name type="scientific">Tropilaelaps mercedesae</name>
    <dbReference type="NCBI Taxonomy" id="418985"/>
    <lineage>
        <taxon>Eukaryota</taxon>
        <taxon>Metazoa</taxon>
        <taxon>Ecdysozoa</taxon>
        <taxon>Arthropoda</taxon>
        <taxon>Chelicerata</taxon>
        <taxon>Arachnida</taxon>
        <taxon>Acari</taxon>
        <taxon>Parasitiformes</taxon>
        <taxon>Mesostigmata</taxon>
        <taxon>Gamasina</taxon>
        <taxon>Dermanyssoidea</taxon>
        <taxon>Laelapidae</taxon>
        <taxon>Tropilaelaps</taxon>
    </lineage>
</organism>
<accession>A0A1V9XZJ4</accession>
<dbReference type="OrthoDB" id="9993879at2759"/>
<keyword evidence="4 5" id="KW-0472">Membrane</keyword>
<dbReference type="InParanoid" id="A0A1V9XZJ4"/>
<sequence>MFHGQQSKAVRFRCCGLHSPQDFQHSQWKRRGLSGRNDLPKTCYELRNQDIDDAALNPVVINSSSIHRQGCLSSIGEYLTWNSWEIVAVLCGTALFIAVSMFLSCKYVR</sequence>
<dbReference type="EMBL" id="MNPL01001676">
    <property type="protein sequence ID" value="OQR78916.1"/>
    <property type="molecule type" value="Genomic_DNA"/>
</dbReference>
<name>A0A1V9XZJ4_9ACAR</name>
<dbReference type="Proteomes" id="UP000192247">
    <property type="component" value="Unassembled WGS sequence"/>
</dbReference>
<evidence type="ECO:0000313" key="6">
    <source>
        <dbReference type="EMBL" id="OQR78916.1"/>
    </source>
</evidence>
<feature type="transmembrane region" description="Helical" evidence="5">
    <location>
        <begin position="86"/>
        <end position="105"/>
    </location>
</feature>
<dbReference type="AlphaFoldDB" id="A0A1V9XZJ4"/>
<reference evidence="6 7" key="1">
    <citation type="journal article" date="2017" name="Gigascience">
        <title>Draft genome of the honey bee ectoparasitic mite, Tropilaelaps mercedesae, is shaped by the parasitic life history.</title>
        <authorList>
            <person name="Dong X."/>
            <person name="Armstrong S.D."/>
            <person name="Xia D."/>
            <person name="Makepeace B.L."/>
            <person name="Darby A.C."/>
            <person name="Kadowaki T."/>
        </authorList>
    </citation>
    <scope>NUCLEOTIDE SEQUENCE [LARGE SCALE GENOMIC DNA]</scope>
    <source>
        <strain evidence="6">Wuxi-XJTLU</strain>
    </source>
</reference>
<dbReference type="Pfam" id="PF00335">
    <property type="entry name" value="Tetraspanin"/>
    <property type="match status" value="1"/>
</dbReference>
<gene>
    <name evidence="6" type="ORF">BIW11_06090</name>
</gene>
<keyword evidence="3 5" id="KW-1133">Transmembrane helix</keyword>
<evidence type="ECO:0000256" key="2">
    <source>
        <dbReference type="ARBA" id="ARBA00022692"/>
    </source>
</evidence>
<keyword evidence="2 5" id="KW-0812">Transmembrane</keyword>
<comment type="caution">
    <text evidence="6">The sequence shown here is derived from an EMBL/GenBank/DDBJ whole genome shotgun (WGS) entry which is preliminary data.</text>
</comment>
<dbReference type="GO" id="GO:0016020">
    <property type="term" value="C:membrane"/>
    <property type="evidence" value="ECO:0007669"/>
    <property type="project" value="UniProtKB-SubCell"/>
</dbReference>
<proteinExistence type="predicted"/>
<evidence type="ECO:0000256" key="5">
    <source>
        <dbReference type="SAM" id="Phobius"/>
    </source>
</evidence>
<keyword evidence="7" id="KW-1185">Reference proteome</keyword>
<comment type="subcellular location">
    <subcellularLocation>
        <location evidence="1">Membrane</location>
        <topology evidence="1">Multi-pass membrane protein</topology>
    </subcellularLocation>
</comment>
<protein>
    <submittedName>
        <fullName evidence="6">Uncharacterized protein</fullName>
    </submittedName>
</protein>
<evidence type="ECO:0000313" key="7">
    <source>
        <dbReference type="Proteomes" id="UP000192247"/>
    </source>
</evidence>